<feature type="transmembrane region" description="Helical" evidence="1">
    <location>
        <begin position="239"/>
        <end position="258"/>
    </location>
</feature>
<sequence length="259" mass="29280">MKKIILNQASLKLIAMGLMLLDHIYKIFCFDVRDFLLVHTTLTQEVIQWGIQLIGMLGAASFWIFAFFIAEGCHRTHNRSAYLIRLLIMGLISEIPFQYMICILLDAPLTLHFALTNIFFTLFLGAAAIMTYDAFRSRQTLQKLSLLPLPLCMLIASVLQTDYGALGVLAIFACYCGSDEYRLYRLGGVILLEASTLLIQGQSLQADDLLYAFLYILYASLSLPLLSCYNGKKGALPKWLFYTFYPLHITILVVLYITA</sequence>
<evidence type="ECO:0000256" key="1">
    <source>
        <dbReference type="SAM" id="Phobius"/>
    </source>
</evidence>
<dbReference type="AlphaFoldDB" id="A0AAP9SED3"/>
<keyword evidence="1" id="KW-0812">Transmembrane</keyword>
<gene>
    <name evidence="2" type="ORF">G4D54_04020</name>
</gene>
<evidence type="ECO:0008006" key="4">
    <source>
        <dbReference type="Google" id="ProtNLM"/>
    </source>
</evidence>
<dbReference type="GeneID" id="61924675"/>
<dbReference type="Proteomes" id="UP000503330">
    <property type="component" value="Chromosome"/>
</dbReference>
<evidence type="ECO:0000313" key="3">
    <source>
        <dbReference type="Proteomes" id="UP000503330"/>
    </source>
</evidence>
<keyword evidence="1" id="KW-1133">Transmembrane helix</keyword>
<accession>A0AAP9SED3</accession>
<dbReference type="InterPro" id="IPR008875">
    <property type="entry name" value="TraX"/>
</dbReference>
<feature type="transmembrane region" description="Helical" evidence="1">
    <location>
        <begin position="82"/>
        <end position="101"/>
    </location>
</feature>
<dbReference type="RefSeq" id="WP_002607464.1">
    <property type="nucleotide sequence ID" value="NZ_BAAACC010000037.1"/>
</dbReference>
<name>A0AAP9SED3_CLOIN</name>
<evidence type="ECO:0000313" key="2">
    <source>
        <dbReference type="EMBL" id="QJA01651.1"/>
    </source>
</evidence>
<feature type="transmembrane region" description="Helical" evidence="1">
    <location>
        <begin position="209"/>
        <end position="227"/>
    </location>
</feature>
<feature type="transmembrane region" description="Helical" evidence="1">
    <location>
        <begin position="147"/>
        <end position="173"/>
    </location>
</feature>
<keyword evidence="1" id="KW-0472">Membrane</keyword>
<organism evidence="2 3">
    <name type="scientific">Clostridium innocuum</name>
    <dbReference type="NCBI Taxonomy" id="1522"/>
    <lineage>
        <taxon>Bacteria</taxon>
        <taxon>Bacillati</taxon>
        <taxon>Bacillota</taxon>
        <taxon>Clostridia</taxon>
        <taxon>Eubacteriales</taxon>
        <taxon>Clostridiaceae</taxon>
        <taxon>Clostridium</taxon>
    </lineage>
</organism>
<feature type="transmembrane region" description="Helical" evidence="1">
    <location>
        <begin position="113"/>
        <end position="135"/>
    </location>
</feature>
<dbReference type="Pfam" id="PF05857">
    <property type="entry name" value="TraX"/>
    <property type="match status" value="1"/>
</dbReference>
<reference evidence="2 3" key="1">
    <citation type="submission" date="2020-02" db="EMBL/GenBank/DDBJ databases">
        <authorList>
            <person name="Kociolek L.K."/>
            <person name="Ozer E.A."/>
        </authorList>
    </citation>
    <scope>NUCLEOTIDE SEQUENCE [LARGE SCALE GENOMIC DNA]</scope>
    <source>
        <strain evidence="2 3">ATCC 14501</strain>
    </source>
</reference>
<feature type="transmembrane region" description="Helical" evidence="1">
    <location>
        <begin position="49"/>
        <end position="70"/>
    </location>
</feature>
<proteinExistence type="predicted"/>
<protein>
    <recommendedName>
        <fullName evidence="4">Conjugal transfer protein TraX</fullName>
    </recommendedName>
</protein>
<dbReference type="EMBL" id="CP048838">
    <property type="protein sequence ID" value="QJA01651.1"/>
    <property type="molecule type" value="Genomic_DNA"/>
</dbReference>